<keyword evidence="2" id="KW-0413">Isomerase</keyword>
<dbReference type="PANTHER" id="PTHR13326">
    <property type="entry name" value="TRNA PSEUDOURIDINE SYNTHASE D"/>
    <property type="match status" value="1"/>
</dbReference>
<dbReference type="AlphaFoldDB" id="A0A7J6MW81"/>
<dbReference type="OrthoDB" id="447290at2759"/>
<dbReference type="InterPro" id="IPR042214">
    <property type="entry name" value="TruD_catalytic"/>
</dbReference>
<dbReference type="Proteomes" id="UP000591131">
    <property type="component" value="Unassembled WGS sequence"/>
</dbReference>
<dbReference type="Gene3D" id="3.30.2350.20">
    <property type="entry name" value="TruD, catalytic domain"/>
    <property type="match status" value="2"/>
</dbReference>
<dbReference type="GO" id="GO:0009982">
    <property type="term" value="F:pseudouridine synthase activity"/>
    <property type="evidence" value="ECO:0007669"/>
    <property type="project" value="InterPro"/>
</dbReference>
<dbReference type="PROSITE" id="PS50984">
    <property type="entry name" value="TRUD"/>
    <property type="match status" value="1"/>
</dbReference>
<dbReference type="GO" id="GO:0001522">
    <property type="term" value="P:pseudouridine synthesis"/>
    <property type="evidence" value="ECO:0007669"/>
    <property type="project" value="InterPro"/>
</dbReference>
<dbReference type="InterPro" id="IPR020103">
    <property type="entry name" value="PsdUridine_synth_cat_dom_sf"/>
</dbReference>
<sequence length="737" mass="82062">MAWPFRGKDALDMFSDGESSGFSGTSIAGIVPEARGPKFAGFLKQVGVEEFIQPLSIGGVMKARFVDWEVREVSLDGQVARLPEDGTVELWETVEAAVVHRQTGVTSAPGDYQTREDGRVDYTEDYRQAYEEGYQLGGRAAEFIRETCGEGAAEQIEKFNNSVRKLGTSGEKDYRRRLFTWAFEAGPGGIAVAYKIRGALAGMMKGSLAVVPLKLLSDKVIFYGAVETKRNDFLLSCMDEFEAARVLYFFGAGYSSDTMLVLLKKSSGKGRPVVSKLTRQCGVHFPDMRIAVYQEETESSGAVVELSWSRKYSPVGLYGGGRWRFVIGKSGWDTTAMQRTIERRLDLPKDSMHVAGLKDKFGVTYQFATLPATHTEGEIQRAIEGINSLVKTGDVALRVGEFKKTENGQNSAQLRHGMLSGNCFRLRIRDVRGERAVGKVRQSSMGEVGFINYFGLQRFGINPHHDHSRHTNVDIGAALVSGDYERAVRLILTPATSDTRDVADVLRDWHESGQASVAAERLGKIRSRERDFEMWSRMLNQIAAQPNSEGFRRSLRAGVPRELLQIHLLAFQSCLWNRMASKRFREGGLKVLPGDVVLDRQTGVLSIAGSSTERYSVEDVFIPAWGSQLGDKDKLLKIGINTRSLYRELLEDSVSRGEASPRLLEETLDLDFSRSLGVRARLPCIPRRFLAKPEGFRCSEEIEGDQRNLILEFFLPRGSYATMLLREVMEEGSLPGS</sequence>
<dbReference type="InterPro" id="IPR001656">
    <property type="entry name" value="PsdUridine_synth_TruD"/>
</dbReference>
<proteinExistence type="inferred from homology"/>
<comment type="similarity">
    <text evidence="1">Belongs to the pseudouridine synthase TruD family.</text>
</comment>
<reference evidence="4 5" key="1">
    <citation type="submission" date="2020-04" db="EMBL/GenBank/DDBJ databases">
        <title>Perkinsus chesapeaki whole genome sequence.</title>
        <authorList>
            <person name="Bogema D.R."/>
        </authorList>
    </citation>
    <scope>NUCLEOTIDE SEQUENCE [LARGE SCALE GENOMIC DNA]</scope>
    <source>
        <strain evidence="4">ATCC PRA-425</strain>
    </source>
</reference>
<protein>
    <recommendedName>
        <fullName evidence="3">TRUD domain-containing protein</fullName>
    </recommendedName>
</protein>
<dbReference type="InterPro" id="IPR011760">
    <property type="entry name" value="PsdUridine_synth_TruD_insert"/>
</dbReference>
<feature type="domain" description="TRUD" evidence="3">
    <location>
        <begin position="449"/>
        <end position="679"/>
    </location>
</feature>
<accession>A0A7J6MW81</accession>
<evidence type="ECO:0000313" key="5">
    <source>
        <dbReference type="Proteomes" id="UP000591131"/>
    </source>
</evidence>
<dbReference type="SUPFAM" id="SSF55120">
    <property type="entry name" value="Pseudouridine synthase"/>
    <property type="match status" value="1"/>
</dbReference>
<keyword evidence="5" id="KW-1185">Reference proteome</keyword>
<dbReference type="GO" id="GO:0005634">
    <property type="term" value="C:nucleus"/>
    <property type="evidence" value="ECO:0007669"/>
    <property type="project" value="TreeGrafter"/>
</dbReference>
<organism evidence="4 5">
    <name type="scientific">Perkinsus chesapeaki</name>
    <name type="common">Clam parasite</name>
    <name type="synonym">Perkinsus andrewsi</name>
    <dbReference type="NCBI Taxonomy" id="330153"/>
    <lineage>
        <taxon>Eukaryota</taxon>
        <taxon>Sar</taxon>
        <taxon>Alveolata</taxon>
        <taxon>Perkinsozoa</taxon>
        <taxon>Perkinsea</taxon>
        <taxon>Perkinsida</taxon>
        <taxon>Perkinsidae</taxon>
        <taxon>Perkinsus</taxon>
    </lineage>
</organism>
<evidence type="ECO:0000256" key="2">
    <source>
        <dbReference type="ARBA" id="ARBA00023235"/>
    </source>
</evidence>
<evidence type="ECO:0000256" key="1">
    <source>
        <dbReference type="ARBA" id="ARBA00007953"/>
    </source>
</evidence>
<dbReference type="Pfam" id="PF01142">
    <property type="entry name" value="TruD"/>
    <property type="match status" value="1"/>
</dbReference>
<dbReference type="EMBL" id="JAAPAO010000041">
    <property type="protein sequence ID" value="KAF4675868.1"/>
    <property type="molecule type" value="Genomic_DNA"/>
</dbReference>
<name>A0A7J6MW81_PERCH</name>
<evidence type="ECO:0000259" key="3">
    <source>
        <dbReference type="PROSITE" id="PS50984"/>
    </source>
</evidence>
<dbReference type="GO" id="GO:0003723">
    <property type="term" value="F:RNA binding"/>
    <property type="evidence" value="ECO:0007669"/>
    <property type="project" value="InterPro"/>
</dbReference>
<dbReference type="PIRSF" id="PIRSF037016">
    <property type="entry name" value="Pseudouridin_synth_euk_prd"/>
    <property type="match status" value="1"/>
</dbReference>
<dbReference type="PANTHER" id="PTHR13326:SF21">
    <property type="entry name" value="PSEUDOURIDYLATE SYNTHASE PUS7L"/>
    <property type="match status" value="1"/>
</dbReference>
<comment type="caution">
    <text evidence="4">The sequence shown here is derived from an EMBL/GenBank/DDBJ whole genome shotgun (WGS) entry which is preliminary data.</text>
</comment>
<evidence type="ECO:0000313" key="4">
    <source>
        <dbReference type="EMBL" id="KAF4675868.1"/>
    </source>
</evidence>
<gene>
    <name evidence="4" type="ORF">FOL47_007109</name>
</gene>